<dbReference type="EMBL" id="CP040749">
    <property type="protein sequence ID" value="QCX40266.1"/>
    <property type="molecule type" value="Genomic_DNA"/>
</dbReference>
<organism evidence="1 2">
    <name type="scientific">Aureibaculum algae</name>
    <dbReference type="NCBI Taxonomy" id="2584122"/>
    <lineage>
        <taxon>Bacteria</taxon>
        <taxon>Pseudomonadati</taxon>
        <taxon>Bacteroidota</taxon>
        <taxon>Flavobacteriia</taxon>
        <taxon>Flavobacteriales</taxon>
        <taxon>Flavobacteriaceae</taxon>
        <taxon>Aureibaculum</taxon>
    </lineage>
</organism>
<accession>A0A5B7TYL4</accession>
<protein>
    <submittedName>
        <fullName evidence="1">Uncharacterized protein</fullName>
    </submittedName>
</protein>
<evidence type="ECO:0000313" key="1">
    <source>
        <dbReference type="EMBL" id="QCX40266.1"/>
    </source>
</evidence>
<sequence length="164" mass="19681">MRTYWNTPGIPHKGWVLEYVIDIREDGQSVEETEYETCMMCNNERIRFVHVVSHKDFGEDLKVGCICAEKMTNDYINPKKRENSARNKTQRRINWLKKDWKVSENNNLYVKVKDHHILIYKDRNTKKFKCKIGEHFGKKQFDTIEIAKVAAFNGIEYFKEKNQW</sequence>
<evidence type="ECO:0000313" key="2">
    <source>
        <dbReference type="Proteomes" id="UP000306229"/>
    </source>
</evidence>
<proteinExistence type="predicted"/>
<keyword evidence="2" id="KW-1185">Reference proteome</keyword>
<dbReference type="RefSeq" id="WP_138951133.1">
    <property type="nucleotide sequence ID" value="NZ_CP040749.1"/>
</dbReference>
<dbReference type="Proteomes" id="UP000306229">
    <property type="component" value="Chromosome"/>
</dbReference>
<name>A0A5B7TYL4_9FLAO</name>
<dbReference type="KEGG" id="fbe:FF125_18100"/>
<gene>
    <name evidence="1" type="ORF">FF125_18100</name>
</gene>
<dbReference type="AlphaFoldDB" id="A0A5B7TYL4"/>
<reference evidence="1 2" key="1">
    <citation type="submission" date="2019-05" db="EMBL/GenBank/DDBJ databases">
        <title>Algicella ahnfeltiae gen. nov., sp. nov., a novel marine bacterium of the family Flavobacteriaceae isolated from a red alga.</title>
        <authorList>
            <person name="Nedashkovskaya O.I."/>
            <person name="Kukhlevskiy A.D."/>
            <person name="Kim S.-G."/>
            <person name="Zhukova N.V."/>
            <person name="Mikhailov V.V."/>
        </authorList>
    </citation>
    <scope>NUCLEOTIDE SEQUENCE [LARGE SCALE GENOMIC DNA]</scope>
    <source>
        <strain evidence="1 2">10Alg115</strain>
    </source>
</reference>
<dbReference type="OrthoDB" id="5514485at2"/>